<evidence type="ECO:0000256" key="8">
    <source>
        <dbReference type="ARBA" id="ARBA00022723"/>
    </source>
</evidence>
<keyword evidence="14" id="KW-0413">Isomerase</keyword>
<dbReference type="PROSITE" id="PS51383">
    <property type="entry name" value="YJEF_C_3"/>
    <property type="match status" value="1"/>
</dbReference>
<dbReference type="PROSITE" id="PS51385">
    <property type="entry name" value="YJEF_N"/>
    <property type="match status" value="1"/>
</dbReference>
<keyword evidence="12" id="KW-0630">Potassium</keyword>
<name>A0A381ZQY4_9ZZZZ</name>
<comment type="catalytic activity">
    <reaction evidence="19">
        <text>(6S)-NADHX + ADP = AMP + phosphate + NADH + H(+)</text>
        <dbReference type="Rhea" id="RHEA:32223"/>
        <dbReference type="ChEBI" id="CHEBI:15378"/>
        <dbReference type="ChEBI" id="CHEBI:43474"/>
        <dbReference type="ChEBI" id="CHEBI:57945"/>
        <dbReference type="ChEBI" id="CHEBI:64074"/>
        <dbReference type="ChEBI" id="CHEBI:456215"/>
        <dbReference type="ChEBI" id="CHEBI:456216"/>
        <dbReference type="EC" id="4.2.1.136"/>
    </reaction>
</comment>
<evidence type="ECO:0000256" key="6">
    <source>
        <dbReference type="ARBA" id="ARBA00012228"/>
    </source>
</evidence>
<dbReference type="PANTHER" id="PTHR12592:SF0">
    <property type="entry name" value="ATP-DEPENDENT (S)-NAD(P)H-HYDRATE DEHYDRATASE"/>
    <property type="match status" value="1"/>
</dbReference>
<dbReference type="GO" id="GO:0005524">
    <property type="term" value="F:ATP binding"/>
    <property type="evidence" value="ECO:0007669"/>
    <property type="project" value="UniProtKB-KW"/>
</dbReference>
<evidence type="ECO:0000259" key="21">
    <source>
        <dbReference type="PROSITE" id="PS51383"/>
    </source>
</evidence>
<evidence type="ECO:0000256" key="19">
    <source>
        <dbReference type="ARBA" id="ARBA00048238"/>
    </source>
</evidence>
<evidence type="ECO:0000256" key="17">
    <source>
        <dbReference type="ARBA" id="ARBA00025153"/>
    </source>
</evidence>
<dbReference type="Pfam" id="PF03853">
    <property type="entry name" value="YjeF_N"/>
    <property type="match status" value="1"/>
</dbReference>
<keyword evidence="13" id="KW-0520">NAD</keyword>
<comment type="function">
    <text evidence="17">Bifunctional enzyme that catalyzes the epimerization of the S- and R-forms of NAD(P)HX and the dehydration of the S-form of NAD(P)HX at the expense of ADP, which is converted to AMP. This allows the repair of both epimers of NAD(P)HX, a damaged form of NAD(P)H that is a result of enzymatic or heat-dependent hydration.</text>
</comment>
<comment type="catalytic activity">
    <reaction evidence="20">
        <text>(6S)-NADPHX + ADP = AMP + phosphate + NADPH + H(+)</text>
        <dbReference type="Rhea" id="RHEA:32235"/>
        <dbReference type="ChEBI" id="CHEBI:15378"/>
        <dbReference type="ChEBI" id="CHEBI:43474"/>
        <dbReference type="ChEBI" id="CHEBI:57783"/>
        <dbReference type="ChEBI" id="CHEBI:64076"/>
        <dbReference type="ChEBI" id="CHEBI:456215"/>
        <dbReference type="ChEBI" id="CHEBI:456216"/>
        <dbReference type="EC" id="4.2.1.136"/>
    </reaction>
</comment>
<keyword evidence="10" id="KW-0067">ATP-binding</keyword>
<feature type="domain" description="YjeF N-terminal" evidence="22">
    <location>
        <begin position="11"/>
        <end position="214"/>
    </location>
</feature>
<feature type="domain" description="YjeF C-terminal" evidence="21">
    <location>
        <begin position="226"/>
        <end position="453"/>
    </location>
</feature>
<dbReference type="AlphaFoldDB" id="A0A381ZQY4"/>
<evidence type="ECO:0000256" key="5">
    <source>
        <dbReference type="ARBA" id="ARBA00009524"/>
    </source>
</evidence>
<dbReference type="InterPro" id="IPR030677">
    <property type="entry name" value="Nnr"/>
</dbReference>
<dbReference type="GO" id="GO:0052856">
    <property type="term" value="F:NAD(P)HX epimerase activity"/>
    <property type="evidence" value="ECO:0007669"/>
    <property type="project" value="UniProtKB-EC"/>
</dbReference>
<sequence>MNKLLLNKETAYLIDKMAVDEGVSLSDLMETAGKRSAEIIINEIVPKIKNFNKKIYVICGPGNNGGDGFVVARYLKEEGISIRILSLNSEKELNNVVMQKLKDLDTELENIGEISFSEADVVVDAIFGVGINRPVNKNYVKVFREINKESKLIVSLDIPSGVDTDTGLLMPEAIKADHTITFVYPKLGHYLLPAKKYVGNIHVVDIGIPINVTSKIENGYMFHLNSPDYWISDFKWPAEDDHKYKRGHVLVQSGPESSTGAARLAAISALRIGAGAVTLSSSREALNVNATHLTSVMIKEINNSEEFFNFLDQKKINSLIIGPGCGVNQFTKELTLNALNYKISLILDADAISSFEEESVDFIKALEYSKADVIITPHEGEFNKIFGNLKGSKIERTKSAAIKSKSTVILKGNDTVIASPDGEVIISDKTSPFLATAGSGDVLSGICGGLTAQ</sequence>
<comment type="similarity">
    <text evidence="4">In the N-terminal section; belongs to the NnrE/AIBP family.</text>
</comment>
<keyword evidence="11" id="KW-0521">NADP</keyword>
<keyword evidence="9" id="KW-0547">Nucleotide-binding</keyword>
<dbReference type="Gene3D" id="3.40.1190.20">
    <property type="match status" value="1"/>
</dbReference>
<keyword evidence="15" id="KW-0456">Lyase</keyword>
<evidence type="ECO:0000256" key="3">
    <source>
        <dbReference type="ARBA" id="ARBA00001958"/>
    </source>
</evidence>
<dbReference type="InterPro" id="IPR000631">
    <property type="entry name" value="CARKD"/>
</dbReference>
<comment type="similarity">
    <text evidence="5">In the C-terminal section; belongs to the NnrD/CARKD family.</text>
</comment>
<dbReference type="GO" id="GO:0052855">
    <property type="term" value="F:ADP-dependent NAD(P)H-hydrate dehydratase activity"/>
    <property type="evidence" value="ECO:0007669"/>
    <property type="project" value="UniProtKB-EC"/>
</dbReference>
<dbReference type="SUPFAM" id="SSF64153">
    <property type="entry name" value="YjeF N-terminal domain-like"/>
    <property type="match status" value="1"/>
</dbReference>
<evidence type="ECO:0000256" key="18">
    <source>
        <dbReference type="ARBA" id="ARBA00032624"/>
    </source>
</evidence>
<evidence type="ECO:0000256" key="9">
    <source>
        <dbReference type="ARBA" id="ARBA00022741"/>
    </source>
</evidence>
<evidence type="ECO:0000256" key="2">
    <source>
        <dbReference type="ARBA" id="ARBA00000909"/>
    </source>
</evidence>
<evidence type="ECO:0000256" key="11">
    <source>
        <dbReference type="ARBA" id="ARBA00022857"/>
    </source>
</evidence>
<reference evidence="23" key="1">
    <citation type="submission" date="2018-05" db="EMBL/GenBank/DDBJ databases">
        <authorList>
            <person name="Lanie J.A."/>
            <person name="Ng W.-L."/>
            <person name="Kazmierczak K.M."/>
            <person name="Andrzejewski T.M."/>
            <person name="Davidsen T.M."/>
            <person name="Wayne K.J."/>
            <person name="Tettelin H."/>
            <person name="Glass J.I."/>
            <person name="Rusch D."/>
            <person name="Podicherti R."/>
            <person name="Tsui H.-C.T."/>
            <person name="Winkler M.E."/>
        </authorList>
    </citation>
    <scope>NUCLEOTIDE SEQUENCE</scope>
</reference>
<proteinExistence type="inferred from homology"/>
<evidence type="ECO:0000313" key="23">
    <source>
        <dbReference type="EMBL" id="SVA91646.1"/>
    </source>
</evidence>
<evidence type="ECO:0000256" key="20">
    <source>
        <dbReference type="ARBA" id="ARBA00049209"/>
    </source>
</evidence>
<dbReference type="EMBL" id="UINC01022309">
    <property type="protein sequence ID" value="SVA91646.1"/>
    <property type="molecule type" value="Genomic_DNA"/>
</dbReference>
<evidence type="ECO:0000256" key="14">
    <source>
        <dbReference type="ARBA" id="ARBA00023235"/>
    </source>
</evidence>
<comment type="catalytic activity">
    <reaction evidence="2">
        <text>(6R)-NADPHX = (6S)-NADPHX</text>
        <dbReference type="Rhea" id="RHEA:32227"/>
        <dbReference type="ChEBI" id="CHEBI:64076"/>
        <dbReference type="ChEBI" id="CHEBI:64077"/>
        <dbReference type="EC" id="5.1.99.6"/>
    </reaction>
</comment>
<evidence type="ECO:0000256" key="1">
    <source>
        <dbReference type="ARBA" id="ARBA00000013"/>
    </source>
</evidence>
<dbReference type="InterPro" id="IPR029056">
    <property type="entry name" value="Ribokinase-like"/>
</dbReference>
<comment type="cofactor">
    <cofactor evidence="3">
        <name>K(+)</name>
        <dbReference type="ChEBI" id="CHEBI:29103"/>
    </cofactor>
</comment>
<evidence type="ECO:0000256" key="10">
    <source>
        <dbReference type="ARBA" id="ARBA00022840"/>
    </source>
</evidence>
<evidence type="ECO:0000259" key="22">
    <source>
        <dbReference type="PROSITE" id="PS51385"/>
    </source>
</evidence>
<keyword evidence="8" id="KW-0479">Metal-binding</keyword>
<dbReference type="NCBIfam" id="TIGR00197">
    <property type="entry name" value="yjeF_nterm"/>
    <property type="match status" value="1"/>
</dbReference>
<dbReference type="GO" id="GO:0046872">
    <property type="term" value="F:metal ion binding"/>
    <property type="evidence" value="ECO:0007669"/>
    <property type="project" value="UniProtKB-KW"/>
</dbReference>
<dbReference type="PIRSF" id="PIRSF017184">
    <property type="entry name" value="Nnr"/>
    <property type="match status" value="1"/>
</dbReference>
<dbReference type="InterPro" id="IPR004443">
    <property type="entry name" value="YjeF_N_dom"/>
</dbReference>
<dbReference type="HAMAP" id="MF_01966">
    <property type="entry name" value="NADHX_epimerase"/>
    <property type="match status" value="1"/>
</dbReference>
<dbReference type="Pfam" id="PF01256">
    <property type="entry name" value="Carb_kinase"/>
    <property type="match status" value="1"/>
</dbReference>
<evidence type="ECO:0000256" key="16">
    <source>
        <dbReference type="ARBA" id="ARBA00023268"/>
    </source>
</evidence>
<dbReference type="EC" id="4.2.1.136" evidence="7"/>
<dbReference type="GO" id="GO:0110051">
    <property type="term" value="P:metabolite repair"/>
    <property type="evidence" value="ECO:0007669"/>
    <property type="project" value="TreeGrafter"/>
</dbReference>
<dbReference type="SUPFAM" id="SSF53613">
    <property type="entry name" value="Ribokinase-like"/>
    <property type="match status" value="1"/>
</dbReference>
<dbReference type="Gene3D" id="3.40.50.10260">
    <property type="entry name" value="YjeF N-terminal domain"/>
    <property type="match status" value="1"/>
</dbReference>
<evidence type="ECO:0000256" key="12">
    <source>
        <dbReference type="ARBA" id="ARBA00022958"/>
    </source>
</evidence>
<dbReference type="InterPro" id="IPR036652">
    <property type="entry name" value="YjeF_N_dom_sf"/>
</dbReference>
<dbReference type="NCBIfam" id="TIGR00196">
    <property type="entry name" value="yjeF_cterm"/>
    <property type="match status" value="1"/>
</dbReference>
<organism evidence="23">
    <name type="scientific">marine metagenome</name>
    <dbReference type="NCBI Taxonomy" id="408172"/>
    <lineage>
        <taxon>unclassified sequences</taxon>
        <taxon>metagenomes</taxon>
        <taxon>ecological metagenomes</taxon>
    </lineage>
</organism>
<evidence type="ECO:0000256" key="4">
    <source>
        <dbReference type="ARBA" id="ARBA00006001"/>
    </source>
</evidence>
<accession>A0A381ZQY4</accession>
<dbReference type="CDD" id="cd01171">
    <property type="entry name" value="YXKO-related"/>
    <property type="match status" value="1"/>
</dbReference>
<protein>
    <recommendedName>
        <fullName evidence="18">Nicotinamide nucleotide repair protein</fullName>
        <ecNumber evidence="7">4.2.1.136</ecNumber>
        <ecNumber evidence="6">5.1.99.6</ecNumber>
    </recommendedName>
</protein>
<gene>
    <name evidence="23" type="ORF">METZ01_LOCUS144500</name>
</gene>
<evidence type="ECO:0000256" key="15">
    <source>
        <dbReference type="ARBA" id="ARBA00023239"/>
    </source>
</evidence>
<dbReference type="PANTHER" id="PTHR12592">
    <property type="entry name" value="ATP-DEPENDENT (S)-NAD(P)H-HYDRATE DEHYDRATASE FAMILY MEMBER"/>
    <property type="match status" value="1"/>
</dbReference>
<evidence type="ECO:0000256" key="7">
    <source>
        <dbReference type="ARBA" id="ARBA00013129"/>
    </source>
</evidence>
<feature type="non-terminal residue" evidence="23">
    <location>
        <position position="453"/>
    </location>
</feature>
<evidence type="ECO:0000256" key="13">
    <source>
        <dbReference type="ARBA" id="ARBA00023027"/>
    </source>
</evidence>
<keyword evidence="16" id="KW-0511">Multifunctional enzyme</keyword>
<dbReference type="EC" id="5.1.99.6" evidence="6"/>
<comment type="catalytic activity">
    <reaction evidence="1">
        <text>(6R)-NADHX = (6S)-NADHX</text>
        <dbReference type="Rhea" id="RHEA:32215"/>
        <dbReference type="ChEBI" id="CHEBI:64074"/>
        <dbReference type="ChEBI" id="CHEBI:64075"/>
        <dbReference type="EC" id="5.1.99.6"/>
    </reaction>
</comment>